<dbReference type="CDD" id="cd01045">
    <property type="entry name" value="Ferritin_like_AB"/>
    <property type="match status" value="1"/>
</dbReference>
<dbReference type="AlphaFoldDB" id="I3ZS07"/>
<dbReference type="OrthoDB" id="91829at2157"/>
<dbReference type="InterPro" id="IPR012347">
    <property type="entry name" value="Ferritin-like"/>
</dbReference>
<dbReference type="KEGG" id="thm:CL1_0279"/>
<organism evidence="2 3">
    <name type="scientific">Thermococcus cleftensis (strain DSM 27260 / KACC 17922 / CL1)</name>
    <dbReference type="NCBI Taxonomy" id="163003"/>
    <lineage>
        <taxon>Archaea</taxon>
        <taxon>Methanobacteriati</taxon>
        <taxon>Methanobacteriota</taxon>
        <taxon>Thermococci</taxon>
        <taxon>Thermococcales</taxon>
        <taxon>Thermococcaceae</taxon>
        <taxon>Thermococcus</taxon>
    </lineage>
</organism>
<evidence type="ECO:0000259" key="1">
    <source>
        <dbReference type="Pfam" id="PF02915"/>
    </source>
</evidence>
<dbReference type="InterPro" id="IPR003251">
    <property type="entry name" value="Rr_diiron-bd_dom"/>
</dbReference>
<keyword evidence="3" id="KW-1185">Reference proteome</keyword>
<evidence type="ECO:0000313" key="2">
    <source>
        <dbReference type="EMBL" id="AFL94491.1"/>
    </source>
</evidence>
<dbReference type="Gene3D" id="1.20.1260.10">
    <property type="match status" value="1"/>
</dbReference>
<dbReference type="HOGENOM" id="CLU_119858_1_0_2"/>
<dbReference type="Pfam" id="PF02915">
    <property type="entry name" value="Rubrerythrin"/>
    <property type="match status" value="1"/>
</dbReference>
<dbReference type="RefSeq" id="WP_014788132.1">
    <property type="nucleotide sequence ID" value="NC_018015.1"/>
</dbReference>
<evidence type="ECO:0000313" key="3">
    <source>
        <dbReference type="Proteomes" id="UP000006064"/>
    </source>
</evidence>
<sequence>MGAVRYREVEKTRFKKILKEIGKLNYKELMAYWMDQEVQEAEMYHKLYQMSREVNWDERVSKLFYELYKESLGHAEALLKMFKEMFPGEKPPKVNLPPLEVELSEERLKDLVYHGNLREILEYLMGTEKLAHDVYRHLAEKAEGEDAKATLLWLAKIENGHYTKLRSLYTVLFGESSEYSEDTD</sequence>
<dbReference type="PANTHER" id="PTHR33531:SF10">
    <property type="entry name" value="BLR7895 PROTEIN"/>
    <property type="match status" value="1"/>
</dbReference>
<dbReference type="InterPro" id="IPR009078">
    <property type="entry name" value="Ferritin-like_SF"/>
</dbReference>
<proteinExistence type="predicted"/>
<feature type="domain" description="Rubrerythrin diiron-binding" evidence="1">
    <location>
        <begin position="36"/>
        <end position="169"/>
    </location>
</feature>
<dbReference type="GO" id="GO:0046872">
    <property type="term" value="F:metal ion binding"/>
    <property type="evidence" value="ECO:0007669"/>
    <property type="project" value="InterPro"/>
</dbReference>
<dbReference type="GO" id="GO:0016491">
    <property type="term" value="F:oxidoreductase activity"/>
    <property type="evidence" value="ECO:0007669"/>
    <property type="project" value="InterPro"/>
</dbReference>
<dbReference type="PANTHER" id="PTHR33531">
    <property type="entry name" value="RUBRERYTHRIN SUBFAMILY"/>
    <property type="match status" value="1"/>
</dbReference>
<reference evidence="2 3" key="1">
    <citation type="journal article" date="2012" name="J. Bacteriol.">
        <title>Complete Genome Sequence of the Hyperthermophilic Archaeon Thermococcus sp. Strain CL1, Isolated from a Paralvinella sp. Polychaete Worm Collected from a Hydrothermal Vent.</title>
        <authorList>
            <person name="Jung J.H."/>
            <person name="Holden J.F."/>
            <person name="Seo D.H."/>
            <person name="Park K.H."/>
            <person name="Shin H."/>
            <person name="Ryu S."/>
            <person name="Lee J.H."/>
            <person name="Park C.S."/>
        </authorList>
    </citation>
    <scope>NUCLEOTIDE SEQUENCE [LARGE SCALE GENOMIC DNA]</scope>
    <source>
        <strain evidence="3">DSM 27260 / KACC 17922 / CL1</strain>
    </source>
</reference>
<protein>
    <submittedName>
        <fullName evidence="2">Rubrerythrin-like protein 1</fullName>
    </submittedName>
</protein>
<dbReference type="Proteomes" id="UP000006064">
    <property type="component" value="Chromosome"/>
</dbReference>
<accession>I3ZS07</accession>
<dbReference type="EMBL" id="CP003651">
    <property type="protein sequence ID" value="AFL94491.1"/>
    <property type="molecule type" value="Genomic_DNA"/>
</dbReference>
<gene>
    <name evidence="2" type="ORF">CL1_0279</name>
</gene>
<dbReference type="GeneID" id="13038936"/>
<name>I3ZS07_THECF</name>
<dbReference type="SUPFAM" id="SSF47240">
    <property type="entry name" value="Ferritin-like"/>
    <property type="match status" value="1"/>
</dbReference>